<dbReference type="GO" id="GO:0015817">
    <property type="term" value="P:histidine transport"/>
    <property type="evidence" value="ECO:0007669"/>
    <property type="project" value="TreeGrafter"/>
</dbReference>
<feature type="transmembrane region" description="Helical" evidence="5">
    <location>
        <begin position="134"/>
        <end position="158"/>
    </location>
</feature>
<evidence type="ECO:0000256" key="2">
    <source>
        <dbReference type="ARBA" id="ARBA00022692"/>
    </source>
</evidence>
<feature type="non-terminal residue" evidence="7">
    <location>
        <position position="202"/>
    </location>
</feature>
<evidence type="ECO:0000259" key="6">
    <source>
        <dbReference type="Pfam" id="PF01490"/>
    </source>
</evidence>
<gene>
    <name evidence="7" type="ORF">N311_07128</name>
</gene>
<protein>
    <submittedName>
        <fullName evidence="7">Sodium-coupled neutral amino acid transporter 3</fullName>
    </submittedName>
</protein>
<feature type="domain" description="Amino acid transporter transmembrane" evidence="6">
    <location>
        <begin position="125"/>
        <end position="202"/>
    </location>
</feature>
<keyword evidence="2 5" id="KW-0812">Transmembrane</keyword>
<sequence length="202" mass="22511">DWYMNGNYLVILVSVTIILPLALMKQLGYLGYASGFSLSYSAIWVWDLRWGTMVGWVIRPSVAGWWVIGPGDTSFRRLGRGIQPLSTHPLCTPGCSSITPPCWASAQCQWVPWSGLGCAEPTVSRSPSKKKMQCISNISIMVMYLMYFLAALFGYLTFYGRVESELLHTYNKVDPFDVLILCVRVAVLTAVTLTVPIVLFPV</sequence>
<dbReference type="GO" id="GO:0015186">
    <property type="term" value="F:L-glutamine transmembrane transporter activity"/>
    <property type="evidence" value="ECO:0007669"/>
    <property type="project" value="TreeGrafter"/>
</dbReference>
<reference evidence="7 8" key="1">
    <citation type="submission" date="2014-04" db="EMBL/GenBank/DDBJ databases">
        <title>Genome evolution of avian class.</title>
        <authorList>
            <person name="Zhang G."/>
            <person name="Li C."/>
        </authorList>
    </citation>
    <scope>NUCLEOTIDE SEQUENCE [LARGE SCALE GENOMIC DNA]</scope>
    <source>
        <strain evidence="7">BGI_N311</strain>
    </source>
</reference>
<organism evidence="7 8">
    <name type="scientific">Apaloderma vittatum</name>
    <name type="common">Bar-tailed trogon</name>
    <dbReference type="NCBI Taxonomy" id="57397"/>
    <lineage>
        <taxon>Eukaryota</taxon>
        <taxon>Metazoa</taxon>
        <taxon>Chordata</taxon>
        <taxon>Craniata</taxon>
        <taxon>Vertebrata</taxon>
        <taxon>Euteleostomi</taxon>
        <taxon>Archelosauria</taxon>
        <taxon>Archosauria</taxon>
        <taxon>Dinosauria</taxon>
        <taxon>Saurischia</taxon>
        <taxon>Theropoda</taxon>
        <taxon>Coelurosauria</taxon>
        <taxon>Aves</taxon>
        <taxon>Neognathae</taxon>
        <taxon>Neoaves</taxon>
        <taxon>Telluraves</taxon>
        <taxon>Coraciimorphae</taxon>
        <taxon>Trogoniformes</taxon>
        <taxon>Trogonidae</taxon>
        <taxon>Apaloderma</taxon>
    </lineage>
</organism>
<evidence type="ECO:0000313" key="8">
    <source>
        <dbReference type="Proteomes" id="UP000054244"/>
    </source>
</evidence>
<dbReference type="Pfam" id="PF01490">
    <property type="entry name" value="Aa_trans"/>
    <property type="match status" value="1"/>
</dbReference>
<dbReference type="PANTHER" id="PTHR22950">
    <property type="entry name" value="AMINO ACID TRANSPORTER"/>
    <property type="match status" value="1"/>
</dbReference>
<dbReference type="GO" id="GO:0005886">
    <property type="term" value="C:plasma membrane"/>
    <property type="evidence" value="ECO:0007669"/>
    <property type="project" value="TreeGrafter"/>
</dbReference>
<dbReference type="PANTHER" id="PTHR22950:SF22">
    <property type="entry name" value="SODIUM-COUPLED NEUTRAL AMINO ACID TRANSPORTER 3"/>
    <property type="match status" value="1"/>
</dbReference>
<dbReference type="AlphaFoldDB" id="A0A091NJ88"/>
<keyword evidence="8" id="KW-1185">Reference proteome</keyword>
<proteinExistence type="predicted"/>
<keyword evidence="3 5" id="KW-1133">Transmembrane helix</keyword>
<dbReference type="GO" id="GO:0015182">
    <property type="term" value="F:L-asparagine transmembrane transporter activity"/>
    <property type="evidence" value="ECO:0007669"/>
    <property type="project" value="TreeGrafter"/>
</dbReference>
<feature type="transmembrane region" description="Helical" evidence="5">
    <location>
        <begin position="6"/>
        <end position="24"/>
    </location>
</feature>
<name>A0A091NJ88_APAVI</name>
<dbReference type="GO" id="GO:0005290">
    <property type="term" value="F:L-histidine transmembrane transporter activity"/>
    <property type="evidence" value="ECO:0007669"/>
    <property type="project" value="TreeGrafter"/>
</dbReference>
<evidence type="ECO:0000256" key="5">
    <source>
        <dbReference type="SAM" id="Phobius"/>
    </source>
</evidence>
<keyword evidence="4 5" id="KW-0472">Membrane</keyword>
<dbReference type="EMBL" id="KL383608">
    <property type="protein sequence ID" value="KFP89112.1"/>
    <property type="molecule type" value="Genomic_DNA"/>
</dbReference>
<evidence type="ECO:0000256" key="3">
    <source>
        <dbReference type="ARBA" id="ARBA00022989"/>
    </source>
</evidence>
<dbReference type="Proteomes" id="UP000054244">
    <property type="component" value="Unassembled WGS sequence"/>
</dbReference>
<accession>A0A091NJ88</accession>
<evidence type="ECO:0000313" key="7">
    <source>
        <dbReference type="EMBL" id="KFP89112.1"/>
    </source>
</evidence>
<feature type="transmembrane region" description="Helical" evidence="5">
    <location>
        <begin position="178"/>
        <end position="200"/>
    </location>
</feature>
<comment type="subcellular location">
    <subcellularLocation>
        <location evidence="1">Membrane</location>
        <topology evidence="1">Multi-pass membrane protein</topology>
    </subcellularLocation>
</comment>
<evidence type="ECO:0000256" key="1">
    <source>
        <dbReference type="ARBA" id="ARBA00004141"/>
    </source>
</evidence>
<evidence type="ECO:0000256" key="4">
    <source>
        <dbReference type="ARBA" id="ARBA00023136"/>
    </source>
</evidence>
<dbReference type="InterPro" id="IPR013057">
    <property type="entry name" value="AA_transpt_TM"/>
</dbReference>
<feature type="non-terminal residue" evidence="7">
    <location>
        <position position="1"/>
    </location>
</feature>